<evidence type="ECO:0000313" key="2">
    <source>
        <dbReference type="EMBL" id="GBG34669.1"/>
    </source>
</evidence>
<feature type="domain" description="Protein kinase" evidence="1">
    <location>
        <begin position="78"/>
        <end position="356"/>
    </location>
</feature>
<protein>
    <submittedName>
        <fullName evidence="2">Protein kinase, putative</fullName>
    </submittedName>
</protein>
<accession>A0A2R5GWG1</accession>
<dbReference type="InterPro" id="IPR011009">
    <property type="entry name" value="Kinase-like_dom_sf"/>
</dbReference>
<keyword evidence="2" id="KW-0808">Transferase</keyword>
<dbReference type="AlphaFoldDB" id="A0A2R5GWG1"/>
<proteinExistence type="predicted"/>
<dbReference type="InParanoid" id="A0A2R5GWG1"/>
<dbReference type="PROSITE" id="PS50011">
    <property type="entry name" value="PROTEIN_KINASE_DOM"/>
    <property type="match status" value="1"/>
</dbReference>
<evidence type="ECO:0000313" key="3">
    <source>
        <dbReference type="Proteomes" id="UP000241890"/>
    </source>
</evidence>
<dbReference type="OrthoDB" id="541276at2759"/>
<keyword evidence="2" id="KW-0418">Kinase</keyword>
<dbReference type="Pfam" id="PF00069">
    <property type="entry name" value="Pkinase"/>
    <property type="match status" value="1"/>
</dbReference>
<organism evidence="2 3">
    <name type="scientific">Hondaea fermentalgiana</name>
    <dbReference type="NCBI Taxonomy" id="2315210"/>
    <lineage>
        <taxon>Eukaryota</taxon>
        <taxon>Sar</taxon>
        <taxon>Stramenopiles</taxon>
        <taxon>Bigyra</taxon>
        <taxon>Labyrinthulomycetes</taxon>
        <taxon>Thraustochytrida</taxon>
        <taxon>Thraustochytriidae</taxon>
        <taxon>Hondaea</taxon>
    </lineage>
</organism>
<sequence length="631" mass="68575">MVRLAKQTQLDEEVPVRAQEAGVKRARPVPAASRDVLVPAPAREYETGLSSKRKLVHIPKWCLVDGVRFVKLDVFPNTHEDLSSHAGAHGCVAAFEAEAPHEAAAAGLPLRIALKCVPYGPKKKGLDSPWASEWRIHRFLRSLEGPARDVVVTCLGGVTATIARQRQVFFALELVDTDLFTMIERSATVPDFGLWILRALHSTALALHVLHASGIVYCDLKPENVLVGKDDARAKFGDFDRSCVPGLDLGVVGGTKGYYSPERMDNSGIHTEADDAWAFGVLLLIGATTAASPYLDYDSTTVRKFNPVVYMRKYTRCNWSPAVLNRMCILAEELLRVDATMRAPVGLAVNTIASVLADNYGISVEMLPPSAIVAPLTTPPPTMVPSTFAAISRAPSDALVDPLIIDEDPVEIVSCSNPNALNNTNAHHHHQAGFHFGAGVNLHHFSQQCHQQQQQMAQQFHQPNLVQSSFVDLTGSTTQQAPSMDRIAAVVAAAAVAQQQQQQQLPPPPCLAHSSTTVTVGTQMPHMRYVPQLAISCSTSSALSYASSSAATAPFSPRGSPARSASYVMQQPASLTLAPTHSLLTTVDHVQQQQQYCKPMLHQFKRERSVSDVTALDVHAHHHLKVPRTMY</sequence>
<dbReference type="PROSITE" id="PS00108">
    <property type="entry name" value="PROTEIN_KINASE_ST"/>
    <property type="match status" value="1"/>
</dbReference>
<dbReference type="Gene3D" id="1.10.510.10">
    <property type="entry name" value="Transferase(Phosphotransferase) domain 1"/>
    <property type="match status" value="1"/>
</dbReference>
<gene>
    <name evidence="2" type="ORF">FCC1311_108912</name>
</gene>
<dbReference type="Proteomes" id="UP000241890">
    <property type="component" value="Unassembled WGS sequence"/>
</dbReference>
<dbReference type="SMART" id="SM00220">
    <property type="entry name" value="S_TKc"/>
    <property type="match status" value="1"/>
</dbReference>
<dbReference type="SUPFAM" id="SSF56112">
    <property type="entry name" value="Protein kinase-like (PK-like)"/>
    <property type="match status" value="1"/>
</dbReference>
<evidence type="ECO:0000259" key="1">
    <source>
        <dbReference type="PROSITE" id="PS50011"/>
    </source>
</evidence>
<name>A0A2R5GWG1_9STRA</name>
<dbReference type="PANTHER" id="PTHR24359">
    <property type="entry name" value="SERINE/THREONINE-PROTEIN KINASE SBK1"/>
    <property type="match status" value="1"/>
</dbReference>
<keyword evidence="3" id="KW-1185">Reference proteome</keyword>
<reference evidence="2 3" key="1">
    <citation type="submission" date="2017-12" db="EMBL/GenBank/DDBJ databases">
        <title>Sequencing, de novo assembly and annotation of complete genome of a new Thraustochytrid species, strain FCC1311.</title>
        <authorList>
            <person name="Sedici K."/>
            <person name="Godart F."/>
            <person name="Aiese Cigliano R."/>
            <person name="Sanseverino W."/>
            <person name="Barakat M."/>
            <person name="Ortet P."/>
            <person name="Marechal E."/>
            <person name="Cagnac O."/>
            <person name="Amato A."/>
        </authorList>
    </citation>
    <scope>NUCLEOTIDE SEQUENCE [LARGE SCALE GENOMIC DNA]</scope>
</reference>
<dbReference type="GO" id="GO:0005524">
    <property type="term" value="F:ATP binding"/>
    <property type="evidence" value="ECO:0007669"/>
    <property type="project" value="InterPro"/>
</dbReference>
<dbReference type="EMBL" id="BEYU01000207">
    <property type="protein sequence ID" value="GBG34669.1"/>
    <property type="molecule type" value="Genomic_DNA"/>
</dbReference>
<dbReference type="InterPro" id="IPR000719">
    <property type="entry name" value="Prot_kinase_dom"/>
</dbReference>
<dbReference type="PANTHER" id="PTHR24359:SF1">
    <property type="entry name" value="INHIBITOR OF NUCLEAR FACTOR KAPPA-B KINASE EPSILON SUBUNIT HOMOLOG 1-RELATED"/>
    <property type="match status" value="1"/>
</dbReference>
<dbReference type="GO" id="GO:0004674">
    <property type="term" value="F:protein serine/threonine kinase activity"/>
    <property type="evidence" value="ECO:0007669"/>
    <property type="project" value="TreeGrafter"/>
</dbReference>
<comment type="caution">
    <text evidence="2">The sequence shown here is derived from an EMBL/GenBank/DDBJ whole genome shotgun (WGS) entry which is preliminary data.</text>
</comment>
<dbReference type="InterPro" id="IPR008271">
    <property type="entry name" value="Ser/Thr_kinase_AS"/>
</dbReference>